<feature type="transmembrane region" description="Helical" evidence="1">
    <location>
        <begin position="48"/>
        <end position="66"/>
    </location>
</feature>
<dbReference type="EMBL" id="CP060096">
    <property type="protein sequence ID" value="QSZ27347.1"/>
    <property type="molecule type" value="Genomic_DNA"/>
</dbReference>
<feature type="transmembrane region" description="Helical" evidence="1">
    <location>
        <begin position="72"/>
        <end position="90"/>
    </location>
</feature>
<keyword evidence="1" id="KW-0472">Membrane</keyword>
<gene>
    <name evidence="2" type="ORF">ACETAC_11050</name>
</gene>
<feature type="transmembrane region" description="Helical" evidence="1">
    <location>
        <begin position="206"/>
        <end position="225"/>
    </location>
</feature>
<protein>
    <submittedName>
        <fullName evidence="2">DUF2232 domain-containing protein</fullName>
    </submittedName>
</protein>
<dbReference type="PANTHER" id="PTHR41324:SF1">
    <property type="entry name" value="DUF2232 DOMAIN-CONTAINING PROTEIN"/>
    <property type="match status" value="1"/>
</dbReference>
<dbReference type="AlphaFoldDB" id="A0A975AVR4"/>
<evidence type="ECO:0000256" key="1">
    <source>
        <dbReference type="SAM" id="Phobius"/>
    </source>
</evidence>
<proteinExistence type="predicted"/>
<dbReference type="Gene3D" id="1.10.1760.20">
    <property type="match status" value="1"/>
</dbReference>
<reference evidence="2" key="1">
    <citation type="submission" date="2020-08" db="EMBL/GenBank/DDBJ databases">
        <title>Genomic insights into the carbon and energy metabolism of the first obligate autotrophic acetogenic bacterium Aceticella autotrophica gen. nov., sp. nov.</title>
        <authorList>
            <person name="Toshchakov S.V."/>
            <person name="Elcheninov A.G."/>
            <person name="Kublanov I.V."/>
            <person name="Frolov E.N."/>
            <person name="Lebedinsky A.V."/>
        </authorList>
    </citation>
    <scope>NUCLEOTIDE SEQUENCE</scope>
    <source>
        <strain evidence="2">3443-3Ac</strain>
    </source>
</reference>
<evidence type="ECO:0000313" key="3">
    <source>
        <dbReference type="Proteomes" id="UP000671913"/>
    </source>
</evidence>
<dbReference type="PANTHER" id="PTHR41324">
    <property type="entry name" value="MEMBRANE PROTEIN-RELATED"/>
    <property type="match status" value="1"/>
</dbReference>
<sequence length="299" mass="33418">MNTKNLVFASMMTALAVILSVIGLFVPVLFFTAFLIPVPIIIATVKSGRMYGFLSTIVIFLINLIISDIITALILAGFCLIGLIIGYFIDKNHCGEDTVKETSIISLFILIFALYVLKAFKINVIENILDLFSKTNSEVISFYSKTANLASVKDIFSTIEEMMRISVPSAIIIFIIILVLVNYIFASKILKMQGINVSELPHFQEWRMPYITGWVFIGALLYNYFWTYDIISSNIIILLATGFTISGLAFVKYYLTNKLNIKAAVSTVILILLLLIPIGSYLLILIGIVDTGMNLRRFS</sequence>
<feature type="transmembrane region" description="Helical" evidence="1">
    <location>
        <begin position="6"/>
        <end position="36"/>
    </location>
</feature>
<dbReference type="Pfam" id="PF09991">
    <property type="entry name" value="DUF2232"/>
    <property type="match status" value="1"/>
</dbReference>
<dbReference type="Proteomes" id="UP000671913">
    <property type="component" value="Chromosome"/>
</dbReference>
<dbReference type="InterPro" id="IPR018710">
    <property type="entry name" value="DUF2232"/>
</dbReference>
<keyword evidence="1" id="KW-1133">Transmembrane helix</keyword>
<feature type="transmembrane region" description="Helical" evidence="1">
    <location>
        <begin position="165"/>
        <end position="185"/>
    </location>
</feature>
<feature type="transmembrane region" description="Helical" evidence="1">
    <location>
        <begin position="263"/>
        <end position="289"/>
    </location>
</feature>
<evidence type="ECO:0000313" key="2">
    <source>
        <dbReference type="EMBL" id="QSZ27347.1"/>
    </source>
</evidence>
<organism evidence="2 3">
    <name type="scientific">Aceticella autotrophica</name>
    <dbReference type="NCBI Taxonomy" id="2755338"/>
    <lineage>
        <taxon>Bacteria</taxon>
        <taxon>Bacillati</taxon>
        <taxon>Bacillota</taxon>
        <taxon>Clostridia</taxon>
        <taxon>Thermoanaerobacterales</taxon>
        <taxon>Thermoanaerobacteraceae</taxon>
        <taxon>Aceticella</taxon>
    </lineage>
</organism>
<feature type="transmembrane region" description="Helical" evidence="1">
    <location>
        <begin position="102"/>
        <end position="120"/>
    </location>
</feature>
<name>A0A975AVR4_9THEO</name>
<keyword evidence="3" id="KW-1185">Reference proteome</keyword>
<keyword evidence="1" id="KW-0812">Transmembrane</keyword>
<dbReference type="KEGG" id="aaut:ACETAC_11050"/>
<dbReference type="RefSeq" id="WP_284680041.1">
    <property type="nucleotide sequence ID" value="NZ_CP060096.1"/>
</dbReference>
<accession>A0A975AVR4</accession>
<feature type="transmembrane region" description="Helical" evidence="1">
    <location>
        <begin position="231"/>
        <end position="251"/>
    </location>
</feature>